<reference evidence="1 2" key="1">
    <citation type="submission" date="2019-11" db="EMBL/GenBank/DDBJ databases">
        <title>Genome sequence of Moorella glycerini DSM11254.</title>
        <authorList>
            <person name="Poehlein A."/>
            <person name="Boeer T."/>
            <person name="Daniel R."/>
        </authorList>
    </citation>
    <scope>NUCLEOTIDE SEQUENCE [LARGE SCALE GENOMIC DNA]</scope>
    <source>
        <strain evidence="1 2">DSM 11254</strain>
    </source>
</reference>
<proteinExistence type="predicted"/>
<dbReference type="AlphaFoldDB" id="A0A6I5ZQ82"/>
<keyword evidence="2" id="KW-1185">Reference proteome</keyword>
<sequence>MPIWNNPPKPSRRFGWCRYHRLWLTLKQAKKAGCMEKGCKHFEENFNHELWRQRARRGICSIDNG</sequence>
<gene>
    <name evidence="1" type="ORF">MGLY_10330</name>
</gene>
<protein>
    <submittedName>
        <fullName evidence="1">Uncharacterized protein</fullName>
    </submittedName>
</protein>
<accession>A0A6I5ZQ82</accession>
<dbReference type="Proteomes" id="UP000425916">
    <property type="component" value="Chromosome"/>
</dbReference>
<dbReference type="EMBL" id="CP046244">
    <property type="protein sequence ID" value="QGP91691.1"/>
    <property type="molecule type" value="Genomic_DNA"/>
</dbReference>
<organism evidence="1 2">
    <name type="scientific">Neomoorella glycerini</name>
    <dbReference type="NCBI Taxonomy" id="55779"/>
    <lineage>
        <taxon>Bacteria</taxon>
        <taxon>Bacillati</taxon>
        <taxon>Bacillota</taxon>
        <taxon>Clostridia</taxon>
        <taxon>Neomoorellales</taxon>
        <taxon>Neomoorellaceae</taxon>
        <taxon>Neomoorella</taxon>
    </lineage>
</organism>
<evidence type="ECO:0000313" key="2">
    <source>
        <dbReference type="Proteomes" id="UP000425916"/>
    </source>
</evidence>
<evidence type="ECO:0000313" key="1">
    <source>
        <dbReference type="EMBL" id="QGP91691.1"/>
    </source>
</evidence>
<name>A0A6I5ZQ82_9FIRM</name>